<evidence type="ECO:0000313" key="2">
    <source>
        <dbReference type="EMBL" id="MCP2314058.1"/>
    </source>
</evidence>
<evidence type="ECO:0000259" key="1">
    <source>
        <dbReference type="Pfam" id="PF24881"/>
    </source>
</evidence>
<dbReference type="InterPro" id="IPR056641">
    <property type="entry name" value="DUF7739"/>
</dbReference>
<proteinExistence type="predicted"/>
<accession>A0ABT1J9K9</accession>
<protein>
    <recommendedName>
        <fullName evidence="1">DUF7739 domain-containing protein</fullName>
    </recommendedName>
</protein>
<sequence length="102" mass="11726">MGIYWGENTGHRSCVITQRLARRLRWARIGDSATIRTFLTALDGDHRGELVFTADQAQQITFALRWAAARMRWFALPGWTRLARILANDAERAWHSGGWTIE</sequence>
<evidence type="ECO:0000313" key="3">
    <source>
        <dbReference type="Proteomes" id="UP001206483"/>
    </source>
</evidence>
<reference evidence="2 3" key="1">
    <citation type="submission" date="2022-06" db="EMBL/GenBank/DDBJ databases">
        <title>Sequencing the genomes of 1000 actinobacteria strains.</title>
        <authorList>
            <person name="Klenk H.-P."/>
        </authorList>
    </citation>
    <scope>NUCLEOTIDE SEQUENCE [LARGE SCALE GENOMIC DNA]</scope>
    <source>
        <strain evidence="2 3">DSM 41656</strain>
    </source>
</reference>
<dbReference type="Pfam" id="PF24881">
    <property type="entry name" value="DUF7739"/>
    <property type="match status" value="1"/>
</dbReference>
<name>A0ABT1J9K9_9ACTN</name>
<gene>
    <name evidence="2" type="ORF">FHR36_007257</name>
</gene>
<organism evidence="2 3">
    <name type="scientific">Kitasatospora paracochleata</name>
    <dbReference type="NCBI Taxonomy" id="58354"/>
    <lineage>
        <taxon>Bacteria</taxon>
        <taxon>Bacillati</taxon>
        <taxon>Actinomycetota</taxon>
        <taxon>Actinomycetes</taxon>
        <taxon>Kitasatosporales</taxon>
        <taxon>Streptomycetaceae</taxon>
        <taxon>Kitasatospora</taxon>
    </lineage>
</organism>
<keyword evidence="3" id="KW-1185">Reference proteome</keyword>
<dbReference type="RefSeq" id="WP_253804407.1">
    <property type="nucleotide sequence ID" value="NZ_BAAAUB010000050.1"/>
</dbReference>
<feature type="domain" description="DUF7739" evidence="1">
    <location>
        <begin position="9"/>
        <end position="101"/>
    </location>
</feature>
<dbReference type="Proteomes" id="UP001206483">
    <property type="component" value="Unassembled WGS sequence"/>
</dbReference>
<comment type="caution">
    <text evidence="2">The sequence shown here is derived from an EMBL/GenBank/DDBJ whole genome shotgun (WGS) entry which is preliminary data.</text>
</comment>
<dbReference type="EMBL" id="JAMZDX010000008">
    <property type="protein sequence ID" value="MCP2314058.1"/>
    <property type="molecule type" value="Genomic_DNA"/>
</dbReference>